<feature type="compositionally biased region" description="Pro residues" evidence="1">
    <location>
        <begin position="240"/>
        <end position="249"/>
    </location>
</feature>
<name>A0A132B7S8_MOLSC</name>
<accession>A0A132B7S8</accession>
<keyword evidence="3" id="KW-1185">Reference proteome</keyword>
<feature type="compositionally biased region" description="Basic residues" evidence="1">
    <location>
        <begin position="139"/>
        <end position="148"/>
    </location>
</feature>
<sequence>MSSEWIAAWLAAQNDPNSPESDKIDHNEGFIEGFVPRQSSSHGDKEIASTPITKSISPGKLPSDIDKESKGKQLAGVSRSKQQSSRTLPKQKTNKRKLQEERDVNQTNMQTKRLPLGELSRNPTRQSQTEYTKAQSSMPRRRRHTQNRRKMDAENKSSYKITNLVSSTSKRNVSYDKRKEVPPTSSEPTTISPAAPKSTPPAAMRRKATDDEKGNEKEAAAAEPLSSQPSVHSPWRFLVPVPPLVPERR</sequence>
<feature type="compositionally biased region" description="Low complexity" evidence="1">
    <location>
        <begin position="182"/>
        <end position="203"/>
    </location>
</feature>
<proteinExistence type="predicted"/>
<dbReference type="EMBL" id="KQ947437">
    <property type="protein sequence ID" value="KUJ08039.1"/>
    <property type="molecule type" value="Genomic_DNA"/>
</dbReference>
<organism evidence="2 3">
    <name type="scientific">Mollisia scopiformis</name>
    <name type="common">Conifer needle endophyte fungus</name>
    <name type="synonym">Phialocephala scopiformis</name>
    <dbReference type="NCBI Taxonomy" id="149040"/>
    <lineage>
        <taxon>Eukaryota</taxon>
        <taxon>Fungi</taxon>
        <taxon>Dikarya</taxon>
        <taxon>Ascomycota</taxon>
        <taxon>Pezizomycotina</taxon>
        <taxon>Leotiomycetes</taxon>
        <taxon>Helotiales</taxon>
        <taxon>Mollisiaceae</taxon>
        <taxon>Mollisia</taxon>
    </lineage>
</organism>
<feature type="compositionally biased region" description="Basic and acidic residues" evidence="1">
    <location>
        <begin position="20"/>
        <end position="29"/>
    </location>
</feature>
<dbReference type="RefSeq" id="XP_018062394.1">
    <property type="nucleotide sequence ID" value="XM_018216289.1"/>
</dbReference>
<dbReference type="Proteomes" id="UP000070700">
    <property type="component" value="Unassembled WGS sequence"/>
</dbReference>
<feature type="compositionally biased region" description="Polar residues" evidence="1">
    <location>
        <begin position="121"/>
        <end position="138"/>
    </location>
</feature>
<gene>
    <name evidence="2" type="ORF">LY89DRAFT_691342</name>
</gene>
<evidence type="ECO:0000313" key="3">
    <source>
        <dbReference type="Proteomes" id="UP000070700"/>
    </source>
</evidence>
<feature type="compositionally biased region" description="Basic and acidic residues" evidence="1">
    <location>
        <begin position="207"/>
        <end position="220"/>
    </location>
</feature>
<dbReference type="AlphaFoldDB" id="A0A132B7S8"/>
<dbReference type="InParanoid" id="A0A132B7S8"/>
<dbReference type="KEGG" id="psco:LY89DRAFT_691342"/>
<feature type="compositionally biased region" description="Polar residues" evidence="1">
    <location>
        <begin position="79"/>
        <end position="91"/>
    </location>
</feature>
<reference evidence="2 3" key="1">
    <citation type="submission" date="2015-10" db="EMBL/GenBank/DDBJ databases">
        <title>Full genome of DAOMC 229536 Phialocephala scopiformis, a fungal endophyte of spruce producing the potent anti-insectan compound rugulosin.</title>
        <authorList>
            <consortium name="DOE Joint Genome Institute"/>
            <person name="Walker A.K."/>
            <person name="Frasz S.L."/>
            <person name="Seifert K.A."/>
            <person name="Miller J.D."/>
            <person name="Mondo S.J."/>
            <person name="Labutti K."/>
            <person name="Lipzen A."/>
            <person name="Dockter R."/>
            <person name="Kennedy M."/>
            <person name="Grigoriev I.V."/>
            <person name="Spatafora J.W."/>
        </authorList>
    </citation>
    <scope>NUCLEOTIDE SEQUENCE [LARGE SCALE GENOMIC DNA]</scope>
    <source>
        <strain evidence="2 3">CBS 120377</strain>
    </source>
</reference>
<evidence type="ECO:0000313" key="2">
    <source>
        <dbReference type="EMBL" id="KUJ08039.1"/>
    </source>
</evidence>
<dbReference type="GeneID" id="28826015"/>
<evidence type="ECO:0000256" key="1">
    <source>
        <dbReference type="SAM" id="MobiDB-lite"/>
    </source>
</evidence>
<protein>
    <submittedName>
        <fullName evidence="2">Uncharacterized protein</fullName>
    </submittedName>
</protein>
<feature type="compositionally biased region" description="Polar residues" evidence="1">
    <location>
        <begin position="158"/>
        <end position="172"/>
    </location>
</feature>
<feature type="region of interest" description="Disordered" evidence="1">
    <location>
        <begin position="1"/>
        <end position="249"/>
    </location>
</feature>